<keyword evidence="3" id="KW-1185">Reference proteome</keyword>
<comment type="caution">
    <text evidence="2">The sequence shown here is derived from an EMBL/GenBank/DDBJ whole genome shotgun (WGS) entry which is preliminary data.</text>
</comment>
<feature type="signal peptide" evidence="1">
    <location>
        <begin position="1"/>
        <end position="22"/>
    </location>
</feature>
<name>A0A163W863_9FLAO</name>
<evidence type="ECO:0000256" key="1">
    <source>
        <dbReference type="SAM" id="SignalP"/>
    </source>
</evidence>
<evidence type="ECO:0000313" key="3">
    <source>
        <dbReference type="Proteomes" id="UP000076630"/>
    </source>
</evidence>
<accession>A0A163W863</accession>
<feature type="chain" id="PRO_5007847004" description="Lipoprotein" evidence="1">
    <location>
        <begin position="23"/>
        <end position="456"/>
    </location>
</feature>
<dbReference type="Proteomes" id="UP000076630">
    <property type="component" value="Unassembled WGS sequence"/>
</dbReference>
<proteinExistence type="predicted"/>
<evidence type="ECO:0000313" key="2">
    <source>
        <dbReference type="EMBL" id="KZE76007.1"/>
    </source>
</evidence>
<sequence length="456" mass="50927">MKIKKVLSLFAISAFLLTSCSSDDNSPIRPEQKDQSEVSKESPVVGEYSFNHAGNPIPFVFEKNVITMKMSGMAGSGQGDDVYNVITTYKNSEGVLKTVAKNKETSEYKAFFFRDIKDDKSEFMFNMDLTAKSEIEAIKSAYPAKDIIVEHNKGQFGWLKLTKGAIVEPIALPINGLYIFEDQGHKYTYNFSNEVVRFDSGFSAYDMTVIAHNKNTNKILLEGKDDSVKGRYYVIQLQNINGKLVEIGRTTYLATEKEKAEKEFASSAKLKDNKGENEAGFNRYQKETNAIFGVLDGTYTTESVNNGLGYYKFVMGQSDDAFLMLGNFGKPGEPMTEGGKLTLKKVFTYEKEGQIIYEIKNSEGYYKERTGQFLTIYVKDIAKDGSKATFAIATKQSKNEKGNLVDSNSISTSKGDVIAKTLEEAKTIKAPEASKVFVPSIGMMTYAHLWMQTTRE</sequence>
<dbReference type="OrthoDB" id="1412611at2"/>
<protein>
    <recommendedName>
        <fullName evidence="4">Lipoprotein</fullName>
    </recommendedName>
</protein>
<keyword evidence="1" id="KW-0732">Signal</keyword>
<dbReference type="AlphaFoldDB" id="A0A163W863"/>
<gene>
    <name evidence="2" type="ORF">AV926_16525</name>
</gene>
<organism evidence="2 3">
    <name type="scientific">Myroides marinus</name>
    <dbReference type="NCBI Taxonomy" id="703342"/>
    <lineage>
        <taxon>Bacteria</taxon>
        <taxon>Pseudomonadati</taxon>
        <taxon>Bacteroidota</taxon>
        <taxon>Flavobacteriia</taxon>
        <taxon>Flavobacteriales</taxon>
        <taxon>Flavobacteriaceae</taxon>
        <taxon>Myroides</taxon>
    </lineage>
</organism>
<dbReference type="PROSITE" id="PS51257">
    <property type="entry name" value="PROKAR_LIPOPROTEIN"/>
    <property type="match status" value="1"/>
</dbReference>
<dbReference type="RefSeq" id="WP_038986051.1">
    <property type="nucleotide sequence ID" value="NZ_JWJO01000020.1"/>
</dbReference>
<dbReference type="EMBL" id="LQNU01000079">
    <property type="protein sequence ID" value="KZE76007.1"/>
    <property type="molecule type" value="Genomic_DNA"/>
</dbReference>
<reference evidence="2 3" key="1">
    <citation type="submission" date="2016-01" db="EMBL/GenBank/DDBJ databases">
        <title>Whole genome sequencing of Myroides marinus L41.</title>
        <authorList>
            <person name="Hong K.W."/>
        </authorList>
    </citation>
    <scope>NUCLEOTIDE SEQUENCE [LARGE SCALE GENOMIC DNA]</scope>
    <source>
        <strain evidence="2 3">L41</strain>
    </source>
</reference>
<evidence type="ECO:0008006" key="4">
    <source>
        <dbReference type="Google" id="ProtNLM"/>
    </source>
</evidence>